<dbReference type="Gene3D" id="2.60.40.60">
    <property type="entry name" value="Cadherins"/>
    <property type="match status" value="1"/>
</dbReference>
<keyword evidence="1" id="KW-0732">Signal</keyword>
<feature type="chain" id="PRO_5021947237" description="Cadherin domain-containing protein" evidence="1">
    <location>
        <begin position="30"/>
        <end position="222"/>
    </location>
</feature>
<accession>A0A512RRB5</accession>
<evidence type="ECO:0000259" key="2">
    <source>
        <dbReference type="PROSITE" id="PS50268"/>
    </source>
</evidence>
<dbReference type="InterPro" id="IPR026341">
    <property type="entry name" value="T9SS_type_B"/>
</dbReference>
<dbReference type="InterPro" id="IPR015919">
    <property type="entry name" value="Cadherin-like_sf"/>
</dbReference>
<dbReference type="GO" id="GO:0005509">
    <property type="term" value="F:calcium ion binding"/>
    <property type="evidence" value="ECO:0007669"/>
    <property type="project" value="InterPro"/>
</dbReference>
<evidence type="ECO:0000313" key="3">
    <source>
        <dbReference type="EMBL" id="GEP98238.1"/>
    </source>
</evidence>
<dbReference type="PROSITE" id="PS50268">
    <property type="entry name" value="CADHERIN_2"/>
    <property type="match status" value="1"/>
</dbReference>
<dbReference type="InterPro" id="IPR002126">
    <property type="entry name" value="Cadherin-like_dom"/>
</dbReference>
<evidence type="ECO:0000313" key="4">
    <source>
        <dbReference type="Proteomes" id="UP000321436"/>
    </source>
</evidence>
<dbReference type="GO" id="GO:0007156">
    <property type="term" value="P:homophilic cell adhesion via plasma membrane adhesion molecules"/>
    <property type="evidence" value="ECO:0007669"/>
    <property type="project" value="InterPro"/>
</dbReference>
<evidence type="ECO:0000256" key="1">
    <source>
        <dbReference type="SAM" id="SignalP"/>
    </source>
</evidence>
<feature type="domain" description="Cadherin" evidence="2">
    <location>
        <begin position="41"/>
        <end position="143"/>
    </location>
</feature>
<dbReference type="GO" id="GO:0016020">
    <property type="term" value="C:membrane"/>
    <property type="evidence" value="ECO:0007669"/>
    <property type="project" value="InterPro"/>
</dbReference>
<dbReference type="EMBL" id="BKAU01000006">
    <property type="protein sequence ID" value="GEP98238.1"/>
    <property type="molecule type" value="Genomic_DNA"/>
</dbReference>
<keyword evidence="4" id="KW-1185">Reference proteome</keyword>
<proteinExistence type="predicted"/>
<sequence length="222" mass="24512">MKTLVPAWAFRAGQVLSLPLLLLSFSANAMIPTELNLNINQVHESNSIGTVIGIFSADADAGVCTYSLVSGQGSEDNSAFIVAGNTLKAAMVFDYETKDRYAIRVRVTNELGEFLEKTFTIEVIDVYEITNSIEATNLVTPNGDGKNDTWIVRNLPPHGNNEVKIIDRSGRVVYYKRNYQNDWNGRTSNGDLLAEGVYLYVIDFGAGLNPFKGTITLVRDRH</sequence>
<dbReference type="Pfam" id="PF13585">
    <property type="entry name" value="CHU_C"/>
    <property type="match status" value="1"/>
</dbReference>
<comment type="caution">
    <text evidence="3">The sequence shown here is derived from an EMBL/GenBank/DDBJ whole genome shotgun (WGS) entry which is preliminary data.</text>
</comment>
<dbReference type="NCBIfam" id="TIGR04131">
    <property type="entry name" value="Bac_Flav_CTERM"/>
    <property type="match status" value="1"/>
</dbReference>
<dbReference type="Proteomes" id="UP000321436">
    <property type="component" value="Unassembled WGS sequence"/>
</dbReference>
<dbReference type="AlphaFoldDB" id="A0A512RRB5"/>
<organism evidence="3 4">
    <name type="scientific">Chitinophaga cymbidii</name>
    <dbReference type="NCBI Taxonomy" id="1096750"/>
    <lineage>
        <taxon>Bacteria</taxon>
        <taxon>Pseudomonadati</taxon>
        <taxon>Bacteroidota</taxon>
        <taxon>Chitinophagia</taxon>
        <taxon>Chitinophagales</taxon>
        <taxon>Chitinophagaceae</taxon>
        <taxon>Chitinophaga</taxon>
    </lineage>
</organism>
<protein>
    <recommendedName>
        <fullName evidence="2">Cadherin domain-containing protein</fullName>
    </recommendedName>
</protein>
<name>A0A512RRB5_9BACT</name>
<gene>
    <name evidence="3" type="ORF">CCY01nite_44980</name>
</gene>
<reference evidence="3 4" key="1">
    <citation type="submission" date="2019-07" db="EMBL/GenBank/DDBJ databases">
        <title>Whole genome shotgun sequence of Chitinophaga cymbidii NBRC 109752.</title>
        <authorList>
            <person name="Hosoyama A."/>
            <person name="Uohara A."/>
            <person name="Ohji S."/>
            <person name="Ichikawa N."/>
        </authorList>
    </citation>
    <scope>NUCLEOTIDE SEQUENCE [LARGE SCALE GENOMIC DNA]</scope>
    <source>
        <strain evidence="3 4">NBRC 109752</strain>
    </source>
</reference>
<feature type="signal peptide" evidence="1">
    <location>
        <begin position="1"/>
        <end position="29"/>
    </location>
</feature>
<dbReference type="SUPFAM" id="SSF49313">
    <property type="entry name" value="Cadherin-like"/>
    <property type="match status" value="1"/>
</dbReference>